<dbReference type="Proteomes" id="UP000031056">
    <property type="component" value="Unassembled WGS sequence"/>
</dbReference>
<dbReference type="VEuPathDB" id="MicrosporidiaDB:M896_020420"/>
<dbReference type="PANTHER" id="PTHR22974">
    <property type="entry name" value="MIXED LINEAGE PROTEIN KINASE"/>
    <property type="match status" value="1"/>
</dbReference>
<evidence type="ECO:0000256" key="4">
    <source>
        <dbReference type="ARBA" id="ARBA00022777"/>
    </source>
</evidence>
<keyword evidence="4 8" id="KW-0418">Kinase</keyword>
<gene>
    <name evidence="8" type="ORF">M896_020420</name>
</gene>
<evidence type="ECO:0000256" key="1">
    <source>
        <dbReference type="ARBA" id="ARBA00022527"/>
    </source>
</evidence>
<dbReference type="InterPro" id="IPR027084">
    <property type="entry name" value="Mps1_cat"/>
</dbReference>
<dbReference type="EMBL" id="JOKQ01000002">
    <property type="protein sequence ID" value="KHN70206.1"/>
    <property type="molecule type" value="Genomic_DNA"/>
</dbReference>
<dbReference type="AlphaFoldDB" id="A0A0B2UGM0"/>
<dbReference type="GO" id="GO:0034501">
    <property type="term" value="P:protein localization to kinetochore"/>
    <property type="evidence" value="ECO:0007669"/>
    <property type="project" value="TreeGrafter"/>
</dbReference>
<evidence type="ECO:0000256" key="2">
    <source>
        <dbReference type="ARBA" id="ARBA00022679"/>
    </source>
</evidence>
<dbReference type="InterPro" id="IPR008271">
    <property type="entry name" value="Ser/Thr_kinase_AS"/>
</dbReference>
<dbReference type="GO" id="GO:0004674">
    <property type="term" value="F:protein serine/threonine kinase activity"/>
    <property type="evidence" value="ECO:0007669"/>
    <property type="project" value="UniProtKB-KW"/>
</dbReference>
<keyword evidence="3 6" id="KW-0547">Nucleotide-binding</keyword>
<evidence type="ECO:0000313" key="8">
    <source>
        <dbReference type="EMBL" id="KHN70206.1"/>
    </source>
</evidence>
<accession>A0A0B2UGM0</accession>
<dbReference type="GO" id="GO:0098813">
    <property type="term" value="P:nuclear chromosome segregation"/>
    <property type="evidence" value="ECO:0007669"/>
    <property type="project" value="UniProtKB-ARBA"/>
</dbReference>
<dbReference type="CDD" id="cd14131">
    <property type="entry name" value="PKc_Mps1"/>
    <property type="match status" value="1"/>
</dbReference>
<dbReference type="PROSITE" id="PS50011">
    <property type="entry name" value="PROTEIN_KINASE_DOM"/>
    <property type="match status" value="1"/>
</dbReference>
<dbReference type="GO" id="GO:0007094">
    <property type="term" value="P:mitotic spindle assembly checkpoint signaling"/>
    <property type="evidence" value="ECO:0007669"/>
    <property type="project" value="TreeGrafter"/>
</dbReference>
<feature type="domain" description="Protein kinase" evidence="7">
    <location>
        <begin position="297"/>
        <end position="548"/>
    </location>
</feature>
<reference evidence="8 9" key="1">
    <citation type="journal article" date="2014" name="MBio">
        <title>The Ordospora colligata genome; evolution of extreme reduction in microsporidia and host-to-parasite horizontal gene transfer.</title>
        <authorList>
            <person name="Pombert J.-F."/>
            <person name="Haag K.L."/>
            <person name="Beidas S."/>
            <person name="Ebert D."/>
            <person name="Keeling P.J."/>
        </authorList>
    </citation>
    <scope>NUCLEOTIDE SEQUENCE [LARGE SCALE GENOMIC DNA]</scope>
    <source>
        <strain evidence="8 9">OC4</strain>
    </source>
</reference>
<evidence type="ECO:0000256" key="3">
    <source>
        <dbReference type="ARBA" id="ARBA00022741"/>
    </source>
</evidence>
<dbReference type="GO" id="GO:0005634">
    <property type="term" value="C:nucleus"/>
    <property type="evidence" value="ECO:0007669"/>
    <property type="project" value="TreeGrafter"/>
</dbReference>
<evidence type="ECO:0000256" key="6">
    <source>
        <dbReference type="PROSITE-ProRule" id="PRU10141"/>
    </source>
</evidence>
<dbReference type="Pfam" id="PF00069">
    <property type="entry name" value="Pkinase"/>
    <property type="match status" value="1"/>
</dbReference>
<dbReference type="SUPFAM" id="SSF56112">
    <property type="entry name" value="Protein kinase-like (PK-like)"/>
    <property type="match status" value="1"/>
</dbReference>
<protein>
    <submittedName>
        <fullName evidence="8">Mitogen-activated protein kinase</fullName>
    </submittedName>
</protein>
<dbReference type="Gene3D" id="1.25.40.10">
    <property type="entry name" value="Tetratricopeptide repeat domain"/>
    <property type="match status" value="1"/>
</dbReference>
<dbReference type="InterPro" id="IPR017441">
    <property type="entry name" value="Protein_kinase_ATP_BS"/>
</dbReference>
<dbReference type="STRING" id="1354746.A0A0B2UGM0"/>
<dbReference type="GO" id="GO:0005524">
    <property type="term" value="F:ATP binding"/>
    <property type="evidence" value="ECO:0007669"/>
    <property type="project" value="UniProtKB-UniRule"/>
</dbReference>
<dbReference type="GeneID" id="26261137"/>
<dbReference type="PROSITE" id="PS00108">
    <property type="entry name" value="PROTEIN_KINASE_ST"/>
    <property type="match status" value="1"/>
</dbReference>
<dbReference type="SMART" id="SM00220">
    <property type="entry name" value="S_TKc"/>
    <property type="match status" value="1"/>
</dbReference>
<dbReference type="RefSeq" id="XP_014564248.1">
    <property type="nucleotide sequence ID" value="XM_014708762.1"/>
</dbReference>
<dbReference type="InterPro" id="IPR011009">
    <property type="entry name" value="Kinase-like_dom_sf"/>
</dbReference>
<dbReference type="GO" id="GO:0000776">
    <property type="term" value="C:kinetochore"/>
    <property type="evidence" value="ECO:0007669"/>
    <property type="project" value="TreeGrafter"/>
</dbReference>
<evidence type="ECO:0000313" key="9">
    <source>
        <dbReference type="Proteomes" id="UP000031056"/>
    </source>
</evidence>
<dbReference type="PROSITE" id="PS00107">
    <property type="entry name" value="PROTEIN_KINASE_ATP"/>
    <property type="match status" value="1"/>
</dbReference>
<dbReference type="InParanoid" id="A0A0B2UGM0"/>
<keyword evidence="1" id="KW-0723">Serine/threonine-protein kinase</keyword>
<name>A0A0B2UGM0_9MICR</name>
<dbReference type="GO" id="GO:0033316">
    <property type="term" value="P:meiotic spindle assembly checkpoint signaling"/>
    <property type="evidence" value="ECO:0007669"/>
    <property type="project" value="TreeGrafter"/>
</dbReference>
<dbReference type="InterPro" id="IPR000719">
    <property type="entry name" value="Prot_kinase_dom"/>
</dbReference>
<organism evidence="8 9">
    <name type="scientific">Ordospora colligata OC4</name>
    <dbReference type="NCBI Taxonomy" id="1354746"/>
    <lineage>
        <taxon>Eukaryota</taxon>
        <taxon>Fungi</taxon>
        <taxon>Fungi incertae sedis</taxon>
        <taxon>Microsporidia</taxon>
        <taxon>Ordosporidae</taxon>
        <taxon>Ordospora</taxon>
    </lineage>
</organism>
<dbReference type="HOGENOM" id="CLU_466934_0_0_1"/>
<sequence length="592" mass="68234">MEGIFNSKDLYEYLEEQKQMSISKTREIALYYKATSKSMEDDEYSLRIWLDYIRLLIDGSRDSTEARETFKMIKMRFCKFYNYWEAYIRFEAECGNEGLGKIVQQSIEFVKVKEFPEKRSVLEHLKHVENCINTGRDPKVWIASYTINTENETNCNYRNTTLDNCIGECERLNKYAGMYDACNFQSTNEPRILGNKVFLSVEGNDQSKRSTNRMYGVNSMHKSMDLLNNANRAPSLHQPCVGGVSVKFDMEDYSQGITSEINAMLGRTTSEGNSQSPRSDPMSIRSRQRMMIKNMEIEVLSQIGKGGSSKVYKVLHGSNVYALKRVELVGDEKMLNLYTNEINLLYKFKGTPEIVEIMDHEIGREYLDMLLEYGETDLSRIIKAGKLSMNFIKDVWEQMLLIVKRVHMERIIHCDLKPANFLFVKGRVKLIDFGISKVIRNDTTSILSEEQCGTVNYMSPEAVMQSKSKMGRSSDIWSLGCILYEMVHSRPPLHEYPNIIQKIQKLQEYSGFKYASGNKLAVDVMKECLVKDPKKRPTIDALLSHRFITGEDELGCTKELVQKVLSIVEQEKKLLCVDDIMQRLSNTDQNQA</sequence>
<keyword evidence="2" id="KW-0808">Transferase</keyword>
<keyword evidence="9" id="KW-1185">Reference proteome</keyword>
<dbReference type="Gene3D" id="3.30.200.20">
    <property type="entry name" value="Phosphorylase Kinase, domain 1"/>
    <property type="match status" value="1"/>
</dbReference>
<proteinExistence type="predicted"/>
<dbReference type="InterPro" id="IPR011990">
    <property type="entry name" value="TPR-like_helical_dom_sf"/>
</dbReference>
<keyword evidence="5 6" id="KW-0067">ATP-binding</keyword>
<dbReference type="Gene3D" id="1.10.510.10">
    <property type="entry name" value="Transferase(Phosphotransferase) domain 1"/>
    <property type="match status" value="1"/>
</dbReference>
<dbReference type="FunCoup" id="A0A0B2UGM0">
    <property type="interactions" value="121"/>
</dbReference>
<dbReference type="PANTHER" id="PTHR22974:SF21">
    <property type="entry name" value="DUAL SPECIFICITY PROTEIN KINASE TTK"/>
    <property type="match status" value="1"/>
</dbReference>
<evidence type="ECO:0000256" key="5">
    <source>
        <dbReference type="ARBA" id="ARBA00022840"/>
    </source>
</evidence>
<comment type="caution">
    <text evidence="8">The sequence shown here is derived from an EMBL/GenBank/DDBJ whole genome shotgun (WGS) entry which is preliminary data.</text>
</comment>
<dbReference type="OrthoDB" id="20524at2759"/>
<feature type="binding site" evidence="6">
    <location>
        <position position="324"/>
    </location>
    <ligand>
        <name>ATP</name>
        <dbReference type="ChEBI" id="CHEBI:30616"/>
    </ligand>
</feature>
<dbReference type="GO" id="GO:0004712">
    <property type="term" value="F:protein serine/threonine/tyrosine kinase activity"/>
    <property type="evidence" value="ECO:0007669"/>
    <property type="project" value="TreeGrafter"/>
</dbReference>
<evidence type="ECO:0000259" key="7">
    <source>
        <dbReference type="PROSITE" id="PS50011"/>
    </source>
</evidence>